<reference evidence="6 7" key="1">
    <citation type="submission" date="2019-07" db="EMBL/GenBank/DDBJ databases">
        <title>Rufibacter sp. nov., isolated from lake sediment.</title>
        <authorList>
            <person name="Qu J.-H."/>
        </authorList>
    </citation>
    <scope>NUCLEOTIDE SEQUENCE [LARGE SCALE GENOMIC DNA]</scope>
    <source>
        <strain evidence="6 7">NBS58-1</strain>
    </source>
</reference>
<evidence type="ECO:0000256" key="1">
    <source>
        <dbReference type="ARBA" id="ARBA00022722"/>
    </source>
</evidence>
<feature type="domain" description="TNase-like" evidence="5">
    <location>
        <begin position="43"/>
        <end position="164"/>
    </location>
</feature>
<dbReference type="SMART" id="SM00318">
    <property type="entry name" value="SNc"/>
    <property type="match status" value="1"/>
</dbReference>
<dbReference type="InterPro" id="IPR035437">
    <property type="entry name" value="SNase_OB-fold_sf"/>
</dbReference>
<dbReference type="InterPro" id="IPR016071">
    <property type="entry name" value="Staphylococal_nuclease_OB-fold"/>
</dbReference>
<dbReference type="GO" id="GO:0016787">
    <property type="term" value="F:hydrolase activity"/>
    <property type="evidence" value="ECO:0007669"/>
    <property type="project" value="UniProtKB-KW"/>
</dbReference>
<dbReference type="EMBL" id="VKKY01000003">
    <property type="protein sequence ID" value="KAA3436682.1"/>
    <property type="molecule type" value="Genomic_DNA"/>
</dbReference>
<evidence type="ECO:0000256" key="2">
    <source>
        <dbReference type="ARBA" id="ARBA00022759"/>
    </source>
</evidence>
<sequence length="261" mass="28894">MRAHVALSKLTFWLLCLGIMLGCQQSKDYSQENKQAQAEEQPSENGYKVIGIKDGDTVELLKDGKSLTVRLQGVDCPEKKQDFGTRARQFTSDLVFGKIVKLEVGNVDRYGRTVGTILLPDGRTLNQELVRNGFAWHYTAYSKDQELARLEAEARAEKRGLWAGPSPQAPWEYRQSRRGKSATSGNTENEEEGSVTKKTTAPKASAIAKGGKVYICQSKGSKIFHTDPTCSRLEQCKSTVANITLAQAQKEKRTPCKTCAD</sequence>
<name>A0A5B6TKP3_9BACT</name>
<dbReference type="PROSITE" id="PS51257">
    <property type="entry name" value="PROKAR_LIPOPROTEIN"/>
    <property type="match status" value="1"/>
</dbReference>
<dbReference type="SUPFAM" id="SSF50199">
    <property type="entry name" value="Staphylococcal nuclease"/>
    <property type="match status" value="1"/>
</dbReference>
<evidence type="ECO:0000256" key="4">
    <source>
        <dbReference type="SAM" id="MobiDB-lite"/>
    </source>
</evidence>
<dbReference type="PROSITE" id="PS01123">
    <property type="entry name" value="TNASE_1"/>
    <property type="match status" value="1"/>
</dbReference>
<keyword evidence="2" id="KW-0255">Endonuclease</keyword>
<dbReference type="GO" id="GO:0004519">
    <property type="term" value="F:endonuclease activity"/>
    <property type="evidence" value="ECO:0007669"/>
    <property type="project" value="UniProtKB-KW"/>
</dbReference>
<keyword evidence="1" id="KW-0540">Nuclease</keyword>
<evidence type="ECO:0000313" key="7">
    <source>
        <dbReference type="Proteomes" id="UP000324133"/>
    </source>
</evidence>
<dbReference type="GO" id="GO:0003676">
    <property type="term" value="F:nucleic acid binding"/>
    <property type="evidence" value="ECO:0007669"/>
    <property type="project" value="InterPro"/>
</dbReference>
<protein>
    <submittedName>
        <fullName evidence="6">Thermonuclease family protein</fullName>
    </submittedName>
</protein>
<dbReference type="PANTHER" id="PTHR12302">
    <property type="entry name" value="EBNA2 BINDING PROTEIN P100"/>
    <property type="match status" value="1"/>
</dbReference>
<dbReference type="PANTHER" id="PTHR12302:SF3">
    <property type="entry name" value="SERINE_THREONINE-PROTEIN KINASE 31"/>
    <property type="match status" value="1"/>
</dbReference>
<proteinExistence type="predicted"/>
<dbReference type="Gene3D" id="2.40.50.90">
    <property type="match status" value="1"/>
</dbReference>
<keyword evidence="3" id="KW-0378">Hydrolase</keyword>
<evidence type="ECO:0000313" key="6">
    <source>
        <dbReference type="EMBL" id="KAA3436682.1"/>
    </source>
</evidence>
<dbReference type="CDD" id="cd00175">
    <property type="entry name" value="SNc"/>
    <property type="match status" value="1"/>
</dbReference>
<feature type="region of interest" description="Disordered" evidence="4">
    <location>
        <begin position="158"/>
        <end position="203"/>
    </location>
</feature>
<evidence type="ECO:0000259" key="5">
    <source>
        <dbReference type="PROSITE" id="PS50830"/>
    </source>
</evidence>
<dbReference type="OrthoDB" id="9805504at2"/>
<dbReference type="AlphaFoldDB" id="A0A5B6TKP3"/>
<keyword evidence="7" id="KW-1185">Reference proteome</keyword>
<accession>A0A5B6TKP3</accession>
<organism evidence="6 7">
    <name type="scientific">Rufibacter hautae</name>
    <dbReference type="NCBI Taxonomy" id="2595005"/>
    <lineage>
        <taxon>Bacteria</taxon>
        <taxon>Pseudomonadati</taxon>
        <taxon>Bacteroidota</taxon>
        <taxon>Cytophagia</taxon>
        <taxon>Cytophagales</taxon>
        <taxon>Hymenobacteraceae</taxon>
        <taxon>Rufibacter</taxon>
    </lineage>
</organism>
<dbReference type="Proteomes" id="UP000324133">
    <property type="component" value="Unassembled WGS sequence"/>
</dbReference>
<dbReference type="PROSITE" id="PS50830">
    <property type="entry name" value="TNASE_3"/>
    <property type="match status" value="1"/>
</dbReference>
<comment type="caution">
    <text evidence="6">The sequence shown here is derived from an EMBL/GenBank/DDBJ whole genome shotgun (WGS) entry which is preliminary data.</text>
</comment>
<dbReference type="InterPro" id="IPR002071">
    <property type="entry name" value="Thermonucl_AS"/>
</dbReference>
<gene>
    <name evidence="6" type="ORF">FOA19_20080</name>
</gene>
<dbReference type="Pfam" id="PF00565">
    <property type="entry name" value="SNase"/>
    <property type="match status" value="1"/>
</dbReference>
<evidence type="ECO:0000256" key="3">
    <source>
        <dbReference type="ARBA" id="ARBA00022801"/>
    </source>
</evidence>